<proteinExistence type="inferred from homology"/>
<evidence type="ECO:0000313" key="4">
    <source>
        <dbReference type="EMBL" id="ETX05312.1"/>
    </source>
</evidence>
<dbReference type="Gene3D" id="3.40.630.10">
    <property type="entry name" value="Zn peptidases"/>
    <property type="match status" value="1"/>
</dbReference>
<dbReference type="InterPro" id="IPR017439">
    <property type="entry name" value="Amidohydrolase"/>
</dbReference>
<evidence type="ECO:0000256" key="1">
    <source>
        <dbReference type="ARBA" id="ARBA00022801"/>
    </source>
</evidence>
<dbReference type="Pfam" id="PF07687">
    <property type="entry name" value="M20_dimer"/>
    <property type="match status" value="1"/>
</dbReference>
<keyword evidence="1" id="KW-0378">Hydrolase</keyword>
<dbReference type="SUPFAM" id="SSF55031">
    <property type="entry name" value="Bacterial exopeptidase dimerisation domain"/>
    <property type="match status" value="1"/>
</dbReference>
<comment type="caution">
    <text evidence="4">The sequence shown here is derived from an EMBL/GenBank/DDBJ whole genome shotgun (WGS) entry which is preliminary data.</text>
</comment>
<sequence>MPTIDELKAQTQAAIDARSEWLIDIAKTILNNPEPGFMEVNTARYVSEKFHELDIAHETGIALTGMKGYIRGGQPGPTVAVIGELDSLRVPGHPHANPDTGAAHACGHNCQIGMMLGAAVGLKMLEGHEALAGNVALMALPAEEFIDVQDRWEMHQEGKLGFMAGKQEFIRLGAFDDVDMAMMMHTASQSSEDAKFAFGGTSNGHVVKYVRFIGKSAHAGGAPYEGVNALQAAVVALNALNHQRETLRNEDTVRLHGIMTSGGASVNAVPADVRYEGRVRGRSIEIIADANEKMDRCLRAGALAMGAQVNIVTMPGYLPMVNNVPMMDLMKDNAARIVGEHNLMTHVPTRNRGGSTDMGDLSHIMPVVHPYTTAATGSGHGTDYLIEDYVQAVVNPAKAMAMTVIDLLTGQGDKAKEILDTSPPQMSKQQYLDLQNGRLVEELYDGGR</sequence>
<dbReference type="InterPro" id="IPR011650">
    <property type="entry name" value="Peptidase_M20_dimer"/>
</dbReference>
<dbReference type="GO" id="GO:0016805">
    <property type="term" value="F:dipeptidase activity"/>
    <property type="evidence" value="ECO:0007669"/>
    <property type="project" value="InterPro"/>
</dbReference>
<dbReference type="AlphaFoldDB" id="W4M6S2"/>
<dbReference type="Gene3D" id="3.30.70.360">
    <property type="match status" value="1"/>
</dbReference>
<evidence type="ECO:0000313" key="5">
    <source>
        <dbReference type="Proteomes" id="UP000019140"/>
    </source>
</evidence>
<name>W4M6S2_9BACT</name>
<feature type="domain" description="Peptidase M20 dimerisation" evidence="3">
    <location>
        <begin position="210"/>
        <end position="299"/>
    </location>
</feature>
<organism evidence="4 5">
    <name type="scientific">Candidatus Entotheonella gemina</name>
    <dbReference type="NCBI Taxonomy" id="1429439"/>
    <lineage>
        <taxon>Bacteria</taxon>
        <taxon>Pseudomonadati</taxon>
        <taxon>Nitrospinota/Tectimicrobiota group</taxon>
        <taxon>Candidatus Tectimicrobiota</taxon>
        <taxon>Candidatus Entotheonellia</taxon>
        <taxon>Candidatus Entotheonellales</taxon>
        <taxon>Candidatus Entotheonellaceae</taxon>
        <taxon>Candidatus Entotheonella</taxon>
    </lineage>
</organism>
<dbReference type="PANTHER" id="PTHR30575:SF3">
    <property type="entry name" value="PEPTIDASE M20 DIMERISATION DOMAIN-CONTAINING PROTEIN"/>
    <property type="match status" value="1"/>
</dbReference>
<dbReference type="InterPro" id="IPR002933">
    <property type="entry name" value="Peptidase_M20"/>
</dbReference>
<dbReference type="Proteomes" id="UP000019140">
    <property type="component" value="Unassembled WGS sequence"/>
</dbReference>
<dbReference type="GO" id="GO:0071713">
    <property type="term" value="F:para-aminobenzoyl-glutamate hydrolase activity"/>
    <property type="evidence" value="ECO:0007669"/>
    <property type="project" value="TreeGrafter"/>
</dbReference>
<protein>
    <recommendedName>
        <fullName evidence="2">Peptidase M20 domain-containing protein 2</fullName>
    </recommendedName>
</protein>
<dbReference type="InterPro" id="IPR017144">
    <property type="entry name" value="Xaa-Arg_dipeptidase"/>
</dbReference>
<dbReference type="GO" id="GO:0005737">
    <property type="term" value="C:cytoplasm"/>
    <property type="evidence" value="ECO:0007669"/>
    <property type="project" value="TreeGrafter"/>
</dbReference>
<evidence type="ECO:0000259" key="3">
    <source>
        <dbReference type="Pfam" id="PF07687"/>
    </source>
</evidence>
<reference evidence="4 5" key="1">
    <citation type="journal article" date="2014" name="Nature">
        <title>An environmental bacterial taxon with a large and distinct metabolic repertoire.</title>
        <authorList>
            <person name="Wilson M.C."/>
            <person name="Mori T."/>
            <person name="Ruckert C."/>
            <person name="Uria A.R."/>
            <person name="Helf M.J."/>
            <person name="Takada K."/>
            <person name="Gernert C."/>
            <person name="Steffens U.A."/>
            <person name="Heycke N."/>
            <person name="Schmitt S."/>
            <person name="Rinke C."/>
            <person name="Helfrich E.J."/>
            <person name="Brachmann A.O."/>
            <person name="Gurgui C."/>
            <person name="Wakimoto T."/>
            <person name="Kracht M."/>
            <person name="Crusemann M."/>
            <person name="Hentschel U."/>
            <person name="Abe I."/>
            <person name="Matsunaga S."/>
            <person name="Kalinowski J."/>
            <person name="Takeyama H."/>
            <person name="Piel J."/>
        </authorList>
    </citation>
    <scope>NUCLEOTIDE SEQUENCE [LARGE SCALE GENOMIC DNA]</scope>
    <source>
        <strain evidence="5">TSY2</strain>
    </source>
</reference>
<accession>W4M6S2</accession>
<comment type="similarity">
    <text evidence="2">Belongs to the peptidase M20A family.</text>
</comment>
<keyword evidence="5" id="KW-1185">Reference proteome</keyword>
<dbReference type="PANTHER" id="PTHR30575">
    <property type="entry name" value="PEPTIDASE M20"/>
    <property type="match status" value="1"/>
</dbReference>
<dbReference type="GO" id="GO:0046657">
    <property type="term" value="P:folic acid catabolic process"/>
    <property type="evidence" value="ECO:0007669"/>
    <property type="project" value="TreeGrafter"/>
</dbReference>
<dbReference type="PATRIC" id="fig|1429439.4.peg.4033"/>
<dbReference type="PIRSF" id="PIRSF037226">
    <property type="entry name" value="Amidohydrolase_ACY1L2_prd"/>
    <property type="match status" value="1"/>
</dbReference>
<dbReference type="SUPFAM" id="SSF53187">
    <property type="entry name" value="Zn-dependent exopeptidases"/>
    <property type="match status" value="1"/>
</dbReference>
<evidence type="ECO:0000256" key="2">
    <source>
        <dbReference type="PIRNR" id="PIRNR037226"/>
    </source>
</evidence>
<dbReference type="InterPro" id="IPR036264">
    <property type="entry name" value="Bact_exopeptidase_dim_dom"/>
</dbReference>
<gene>
    <name evidence="4" type="ORF">ETSY2_23705</name>
</gene>
<dbReference type="NCBIfam" id="TIGR01891">
    <property type="entry name" value="amidohydrolases"/>
    <property type="match status" value="1"/>
</dbReference>
<dbReference type="Pfam" id="PF01546">
    <property type="entry name" value="Peptidase_M20"/>
    <property type="match status" value="1"/>
</dbReference>
<dbReference type="EMBL" id="AZHX01000982">
    <property type="protein sequence ID" value="ETX05312.1"/>
    <property type="molecule type" value="Genomic_DNA"/>
</dbReference>
<dbReference type="HOGENOM" id="CLU_031812_2_1_7"/>
<dbReference type="InterPro" id="IPR052030">
    <property type="entry name" value="Peptidase_M20/M20A_hydrolases"/>
</dbReference>